<sequence>MAEQTAIKSVPTFGADIEAELVSGAHSIGKLYDFQGLMASAESCNSSRPAVFQDINVMASEPVKVGNQYYVYPQICELNNGQSLSEKDTIEQTSFRSFEKEISTRAGVRGRYGAFSGSLTMEYSQNVRTEKSTHFVAINVMCQYGTLRLANYRDLALIPEFDNALNSPEVPAKTLFNEWGTHIVAGVRLGGRASYMCSGSSQHYSSLQQFSTQAKAKYARVSGFAEFGISTEVNTSDVYSQTGLQILGGDPSLLNDQQWDDWVSTVADNPDWMAFTDKGLLPVWELCKDSTRRDTLEMEFTRLYTPRCYDPVWKDYSRPGDHGIQVGCFTVDPLEFVTGFGARINSKCHFTRCAVQFENAATGFREWRVDGDKNSFNPGDYERLVEVPEGCALTGLGLREESNNLNRLVAYYQLITQVKDKFNQSVSALEPLVSHMHAPHSSGGGFEVVYEPENNNGKVIQGIKVSSSSRAKSVVALKLLQADFMLPISKKE</sequence>
<proteinExistence type="predicted"/>
<gene>
    <name evidence="2" type="ORF">SAMN04488136_10359</name>
</gene>
<protein>
    <submittedName>
        <fullName evidence="2">MAC/Perforin domain-containing protein</fullName>
    </submittedName>
</protein>
<evidence type="ECO:0000313" key="2">
    <source>
        <dbReference type="EMBL" id="SDG81421.1"/>
    </source>
</evidence>
<dbReference type="AlphaFoldDB" id="A0A1G7XBB9"/>
<keyword evidence="3" id="KW-1185">Reference proteome</keyword>
<dbReference type="InterPro" id="IPR020864">
    <property type="entry name" value="MACPF"/>
</dbReference>
<dbReference type="OrthoDB" id="6463208at2"/>
<dbReference type="STRING" id="861298.SAMN04488136_10359"/>
<name>A0A1G7XBB9_9VIBR</name>
<dbReference type="EMBL" id="FNDD01000003">
    <property type="protein sequence ID" value="SDG81421.1"/>
    <property type="molecule type" value="Genomic_DNA"/>
</dbReference>
<dbReference type="PROSITE" id="PS51412">
    <property type="entry name" value="MACPF_2"/>
    <property type="match status" value="1"/>
</dbReference>
<feature type="domain" description="MACPF" evidence="1">
    <location>
        <begin position="10"/>
        <end position="320"/>
    </location>
</feature>
<reference evidence="2 3" key="1">
    <citation type="submission" date="2016-10" db="EMBL/GenBank/DDBJ databases">
        <authorList>
            <person name="de Groot N.N."/>
        </authorList>
    </citation>
    <scope>NUCLEOTIDE SEQUENCE [LARGE SCALE GENOMIC DNA]</scope>
    <source>
        <strain evidence="2 3">CGMCC 1.10228</strain>
    </source>
</reference>
<dbReference type="Proteomes" id="UP000198854">
    <property type="component" value="Unassembled WGS sequence"/>
</dbReference>
<dbReference type="RefSeq" id="WP_093269767.1">
    <property type="nucleotide sequence ID" value="NZ_FNDD01000003.1"/>
</dbReference>
<evidence type="ECO:0000259" key="1">
    <source>
        <dbReference type="PROSITE" id="PS51412"/>
    </source>
</evidence>
<organism evidence="2 3">
    <name type="scientific">Vibrio xiamenensis</name>
    <dbReference type="NCBI Taxonomy" id="861298"/>
    <lineage>
        <taxon>Bacteria</taxon>
        <taxon>Pseudomonadati</taxon>
        <taxon>Pseudomonadota</taxon>
        <taxon>Gammaproteobacteria</taxon>
        <taxon>Vibrionales</taxon>
        <taxon>Vibrionaceae</taxon>
        <taxon>Vibrio</taxon>
    </lineage>
</organism>
<evidence type="ECO:0000313" key="3">
    <source>
        <dbReference type="Proteomes" id="UP000198854"/>
    </source>
</evidence>
<accession>A0A1G7XBB9</accession>
<dbReference type="Pfam" id="PF01823">
    <property type="entry name" value="MACPF"/>
    <property type="match status" value="1"/>
</dbReference>